<organism evidence="2 3">
    <name type="scientific">Rufibacter roseus</name>
    <dbReference type="NCBI Taxonomy" id="1567108"/>
    <lineage>
        <taxon>Bacteria</taxon>
        <taxon>Pseudomonadati</taxon>
        <taxon>Bacteroidota</taxon>
        <taxon>Cytophagia</taxon>
        <taxon>Cytophagales</taxon>
        <taxon>Hymenobacteraceae</taxon>
        <taxon>Rufibacter</taxon>
    </lineage>
</organism>
<gene>
    <name evidence="2" type="ORF">ACFQHR_04450</name>
</gene>
<sequence>MILIFSTVNLSPHFRLQHQRHLLHMPQAEVYLVENFLSGAEAELLKQNLLNQAGWRQEKLKMFGKEVEQPRLTAWYADAGKAYTYSGLTWEPQPWLPALSQLRQKLEKTTGAQFNSVLLNLYRHGQDSMGWHADNEPELGQNPIIASISLGQPRVFAFKHNQQPELKLRLSLESGSLLLMAGSTQHFWKHQLPKSAKLMEPRINLTFRFIY</sequence>
<dbReference type="InterPro" id="IPR032854">
    <property type="entry name" value="ALKBH3"/>
</dbReference>
<dbReference type="Pfam" id="PF13532">
    <property type="entry name" value="2OG-FeII_Oxy_2"/>
    <property type="match status" value="1"/>
</dbReference>
<accession>A0ABW2DGS4</accession>
<dbReference type="PROSITE" id="PS51471">
    <property type="entry name" value="FE2OG_OXY"/>
    <property type="match status" value="1"/>
</dbReference>
<comment type="caution">
    <text evidence="2">The sequence shown here is derived from an EMBL/GenBank/DDBJ whole genome shotgun (WGS) entry which is preliminary data.</text>
</comment>
<evidence type="ECO:0000313" key="3">
    <source>
        <dbReference type="Proteomes" id="UP001596405"/>
    </source>
</evidence>
<dbReference type="InterPro" id="IPR005123">
    <property type="entry name" value="Oxoglu/Fe-dep_dioxygenase_dom"/>
</dbReference>
<dbReference type="InterPro" id="IPR037151">
    <property type="entry name" value="AlkB-like_sf"/>
</dbReference>
<proteinExistence type="predicted"/>
<dbReference type="RefSeq" id="WP_239693421.1">
    <property type="nucleotide sequence ID" value="NZ_LRML01000010.1"/>
</dbReference>
<dbReference type="SUPFAM" id="SSF51197">
    <property type="entry name" value="Clavaminate synthase-like"/>
    <property type="match status" value="1"/>
</dbReference>
<evidence type="ECO:0000313" key="2">
    <source>
        <dbReference type="EMBL" id="MFC6996860.1"/>
    </source>
</evidence>
<keyword evidence="3" id="KW-1185">Reference proteome</keyword>
<dbReference type="Proteomes" id="UP001596405">
    <property type="component" value="Unassembled WGS sequence"/>
</dbReference>
<feature type="domain" description="Fe2OG dioxygenase" evidence="1">
    <location>
        <begin position="113"/>
        <end position="211"/>
    </location>
</feature>
<evidence type="ECO:0000259" key="1">
    <source>
        <dbReference type="PROSITE" id="PS51471"/>
    </source>
</evidence>
<dbReference type="GO" id="GO:0051213">
    <property type="term" value="F:dioxygenase activity"/>
    <property type="evidence" value="ECO:0007669"/>
    <property type="project" value="UniProtKB-KW"/>
</dbReference>
<dbReference type="PANTHER" id="PTHR31212:SF4">
    <property type="entry name" value="ALPHA-KETOGLUTARATE-DEPENDENT DIOXYGENASE ALKB HOMOLOG 3"/>
    <property type="match status" value="1"/>
</dbReference>
<dbReference type="EMBL" id="JBHSYQ010000003">
    <property type="protein sequence ID" value="MFC6996860.1"/>
    <property type="molecule type" value="Genomic_DNA"/>
</dbReference>
<dbReference type="Gene3D" id="2.60.120.590">
    <property type="entry name" value="Alpha-ketoglutarate-dependent dioxygenase AlkB-like"/>
    <property type="match status" value="1"/>
</dbReference>
<name>A0ABW2DGS4_9BACT</name>
<dbReference type="InterPro" id="IPR027450">
    <property type="entry name" value="AlkB-like"/>
</dbReference>
<reference evidence="3" key="1">
    <citation type="journal article" date="2019" name="Int. J. Syst. Evol. Microbiol.">
        <title>The Global Catalogue of Microorganisms (GCM) 10K type strain sequencing project: providing services to taxonomists for standard genome sequencing and annotation.</title>
        <authorList>
            <consortium name="The Broad Institute Genomics Platform"/>
            <consortium name="The Broad Institute Genome Sequencing Center for Infectious Disease"/>
            <person name="Wu L."/>
            <person name="Ma J."/>
        </authorList>
    </citation>
    <scope>NUCLEOTIDE SEQUENCE [LARGE SCALE GENOMIC DNA]</scope>
    <source>
        <strain evidence="3">CGMCC 4.7393</strain>
    </source>
</reference>
<protein>
    <submittedName>
        <fullName evidence="2">Alpha-ketoglutarate-dependent dioxygenase AlkB family protein</fullName>
    </submittedName>
</protein>
<keyword evidence="2" id="KW-0223">Dioxygenase</keyword>
<keyword evidence="2" id="KW-0560">Oxidoreductase</keyword>
<dbReference type="PANTHER" id="PTHR31212">
    <property type="entry name" value="ALPHA-KETOGLUTARATE-DEPENDENT DIOXYGENASE ALKB HOMOLOG 3"/>
    <property type="match status" value="1"/>
</dbReference>